<dbReference type="AlphaFoldDB" id="A0A0K1YAX8"/>
<feature type="domain" description="Cas12f1-like TNB" evidence="3">
    <location>
        <begin position="120"/>
        <end position="156"/>
    </location>
</feature>
<feature type="compositionally biased region" description="Low complexity" evidence="2">
    <location>
        <begin position="28"/>
        <end position="40"/>
    </location>
</feature>
<organism evidence="4">
    <name type="scientific">uncultured haloarchaeon</name>
    <dbReference type="NCBI Taxonomy" id="160804"/>
    <lineage>
        <taxon>Archaea</taxon>
        <taxon>Methanobacteriati</taxon>
        <taxon>Methanobacteriota</taxon>
        <taxon>Stenosarchaea group</taxon>
        <taxon>Halobacteria</taxon>
        <taxon>Halobacteriales</taxon>
        <taxon>Halobacteriaceae</taxon>
        <taxon>environmental samples</taxon>
    </lineage>
</organism>
<dbReference type="GO" id="GO:0003677">
    <property type="term" value="F:DNA binding"/>
    <property type="evidence" value="ECO:0007669"/>
    <property type="project" value="UniProtKB-KW"/>
</dbReference>
<dbReference type="Pfam" id="PF07282">
    <property type="entry name" value="Cas12f1-like_TNB"/>
    <property type="match status" value="1"/>
</dbReference>
<evidence type="ECO:0000256" key="1">
    <source>
        <dbReference type="ARBA" id="ARBA00023125"/>
    </source>
</evidence>
<evidence type="ECO:0000259" key="3">
    <source>
        <dbReference type="Pfam" id="PF07282"/>
    </source>
</evidence>
<name>A0A0K1YAX8_9EURY</name>
<dbReference type="EMBL" id="KT322175">
    <property type="protein sequence ID" value="AKY04247.1"/>
    <property type="molecule type" value="Genomic_DNA"/>
</dbReference>
<reference evidence="4" key="1">
    <citation type="journal article" date="2015" name="BMC Genomics">
        <title>Diversity of the cell-wall associated genomic island of the archaeon Haloquadratum walsbyi.</title>
        <authorList>
            <person name="Martin-Cuadrado A.B."/>
            <person name="Pasic L."/>
            <person name="Rodriguez-Valera F."/>
        </authorList>
    </citation>
    <scope>NUCLEOTIDE SEQUENCE</scope>
</reference>
<evidence type="ECO:0000313" key="4">
    <source>
        <dbReference type="EMBL" id="AKY04247.1"/>
    </source>
</evidence>
<feature type="compositionally biased region" description="Polar residues" evidence="2">
    <location>
        <begin position="1"/>
        <end position="17"/>
    </location>
</feature>
<evidence type="ECO:0000256" key="2">
    <source>
        <dbReference type="SAM" id="MobiDB-lite"/>
    </source>
</evidence>
<dbReference type="NCBIfam" id="TIGR01766">
    <property type="entry name" value="IS200/IS605 family accessory protein TnpB-like domain"/>
    <property type="match status" value="1"/>
</dbReference>
<protein>
    <submittedName>
        <fullName evidence="4">Transposase</fullName>
    </submittedName>
</protein>
<keyword evidence="1" id="KW-0238">DNA-binding</keyword>
<feature type="region of interest" description="Disordered" evidence="2">
    <location>
        <begin position="1"/>
        <end position="40"/>
    </location>
</feature>
<sequence length="161" mass="18559">MMTAWVLTSVTSHSPPSTARRCRPKGHSSSTTDSSSRNANASYHTLTTRCQEHGKTSIHHRLDDNEGRFTEWVLHRLSRAVVKFAEQFSTPVIAFEDISGIREEINYGTYMNRRLYKLLFNKFEKFVSYKATWREVPTDTVDAYDNSQTCSCCGEHGYRHQ</sequence>
<accession>A0A0K1YAX8</accession>
<dbReference type="InterPro" id="IPR010095">
    <property type="entry name" value="Cas12f1-like_TNB"/>
</dbReference>
<proteinExistence type="predicted"/>